<dbReference type="RefSeq" id="WP_163236121.1">
    <property type="nucleotide sequence ID" value="NZ_CP048617.1"/>
</dbReference>
<dbReference type="Gene3D" id="1.10.1760.20">
    <property type="match status" value="1"/>
</dbReference>
<evidence type="ECO:0000313" key="3">
    <source>
        <dbReference type="Proteomes" id="UP000464452"/>
    </source>
</evidence>
<protein>
    <submittedName>
        <fullName evidence="2">ECF transporter S component</fullName>
    </submittedName>
</protein>
<keyword evidence="1" id="KW-0812">Transmembrane</keyword>
<feature type="transmembrane region" description="Helical" evidence="1">
    <location>
        <begin position="101"/>
        <end position="119"/>
    </location>
</feature>
<organism evidence="2 3">
    <name type="scientific">Caloranaerobacter azorensis</name>
    <dbReference type="NCBI Taxonomy" id="116090"/>
    <lineage>
        <taxon>Bacteria</taxon>
        <taxon>Bacillati</taxon>
        <taxon>Bacillota</taxon>
        <taxon>Tissierellia</taxon>
        <taxon>Tissierellales</taxon>
        <taxon>Thermohalobacteraceae</taxon>
        <taxon>Caloranaerobacter</taxon>
    </lineage>
</organism>
<dbReference type="AlphaFoldDB" id="A0A6P1YFP6"/>
<reference evidence="2 3" key="1">
    <citation type="submission" date="2020-02" db="EMBL/GenBank/DDBJ databases">
        <title>Thermophilic hydrogen producing bacteria, Caloranaerobacter azorensis.</title>
        <authorList>
            <person name="Baek K."/>
        </authorList>
    </citation>
    <scope>NUCLEOTIDE SEQUENCE [LARGE SCALE GENOMIC DNA]</scope>
    <source>
        <strain evidence="2 3">T3-1</strain>
    </source>
</reference>
<name>A0A6P1YFP6_9FIRM</name>
<keyword evidence="1" id="KW-0472">Membrane</keyword>
<dbReference type="KEGG" id="cazo:G3A45_02870"/>
<dbReference type="Proteomes" id="UP000464452">
    <property type="component" value="Chromosome"/>
</dbReference>
<evidence type="ECO:0000313" key="2">
    <source>
        <dbReference type="EMBL" id="QIB28130.1"/>
    </source>
</evidence>
<dbReference type="GO" id="GO:0016020">
    <property type="term" value="C:membrane"/>
    <property type="evidence" value="ECO:0007669"/>
    <property type="project" value="InterPro"/>
</dbReference>
<proteinExistence type="predicted"/>
<keyword evidence="1" id="KW-1133">Transmembrane helix</keyword>
<feature type="transmembrane region" description="Helical" evidence="1">
    <location>
        <begin position="131"/>
        <end position="155"/>
    </location>
</feature>
<feature type="transmembrane region" description="Helical" evidence="1">
    <location>
        <begin position="67"/>
        <end position="89"/>
    </location>
</feature>
<dbReference type="EMBL" id="CP048617">
    <property type="protein sequence ID" value="QIB28130.1"/>
    <property type="molecule type" value="Genomic_DNA"/>
</dbReference>
<feature type="transmembrane region" description="Helical" evidence="1">
    <location>
        <begin position="12"/>
        <end position="32"/>
    </location>
</feature>
<gene>
    <name evidence="2" type="ORF">G3A45_02870</name>
</gene>
<dbReference type="InterPro" id="IPR009825">
    <property type="entry name" value="ECF_substrate-spec-like"/>
</dbReference>
<accession>A0A6P1YFP6</accession>
<sequence>MENSRLAKVKKLLTVIISVGWIFFGVALKNYLAAKLENFQNLELANYLIEKFKLKGMGELQALFDKVQTSLLVAIILIPLFIVILSLVLKKRGKEMASVSNLMGMTLAGLWMVIGYYIAGGILKGNMIVPIFSVPANILQFVGGLIIAYPIILGLKRTKYIKNI</sequence>
<dbReference type="Pfam" id="PF07155">
    <property type="entry name" value="ECF-ribofla_trS"/>
    <property type="match status" value="1"/>
</dbReference>
<evidence type="ECO:0000256" key="1">
    <source>
        <dbReference type="SAM" id="Phobius"/>
    </source>
</evidence>